<dbReference type="Proteomes" id="UP000734218">
    <property type="component" value="Unassembled WGS sequence"/>
</dbReference>
<dbReference type="RefSeq" id="WP_167955173.1">
    <property type="nucleotide sequence ID" value="NZ_JAATJE010000002.1"/>
</dbReference>
<keyword evidence="2" id="KW-1185">Reference proteome</keyword>
<reference evidence="1 2" key="1">
    <citation type="submission" date="2020-03" db="EMBL/GenBank/DDBJ databases">
        <title>Genomic Encyclopedia of Type Strains, Phase IV (KMG-IV): sequencing the most valuable type-strain genomes for metagenomic binning, comparative biology and taxonomic classification.</title>
        <authorList>
            <person name="Goeker M."/>
        </authorList>
    </citation>
    <scope>NUCLEOTIDE SEQUENCE [LARGE SCALE GENOMIC DNA]</scope>
    <source>
        <strain evidence="1 2">DSM 27651</strain>
    </source>
</reference>
<evidence type="ECO:0000313" key="1">
    <source>
        <dbReference type="EMBL" id="NJC34832.1"/>
    </source>
</evidence>
<comment type="caution">
    <text evidence="1">The sequence shown here is derived from an EMBL/GenBank/DDBJ whole genome shotgun (WGS) entry which is preliminary data.</text>
</comment>
<organism evidence="1 2">
    <name type="scientific">Sphingomonas jejuensis</name>
    <dbReference type="NCBI Taxonomy" id="904715"/>
    <lineage>
        <taxon>Bacteria</taxon>
        <taxon>Pseudomonadati</taxon>
        <taxon>Pseudomonadota</taxon>
        <taxon>Alphaproteobacteria</taxon>
        <taxon>Sphingomonadales</taxon>
        <taxon>Sphingomonadaceae</taxon>
        <taxon>Sphingomonas</taxon>
    </lineage>
</organism>
<protein>
    <submittedName>
        <fullName evidence="1">Uncharacterized protein</fullName>
    </submittedName>
</protein>
<gene>
    <name evidence="1" type="ORF">GGR88_002346</name>
</gene>
<evidence type="ECO:0000313" key="2">
    <source>
        <dbReference type="Proteomes" id="UP000734218"/>
    </source>
</evidence>
<accession>A0ABX0XQ40</accession>
<dbReference type="EMBL" id="JAATJE010000002">
    <property type="protein sequence ID" value="NJC34832.1"/>
    <property type="molecule type" value="Genomic_DNA"/>
</dbReference>
<sequence>MNPIDEVFSDLRAIMVAAAGRQVVTVDKPGRLVVRSCDVDGSTGELGWFGTVTVKEECVAYHLMPLYGDDGLDAAVSPALRAVRHGRTCFRFQHSDPVLFADLAALTQVADSG</sequence>
<name>A0ABX0XQ40_9SPHN</name>
<proteinExistence type="predicted"/>